<sequence length="95" mass="11054">MYFGRKRYILYAFFSFCRFPVYFLRVQRSLCHQPWDLRPRGCLVGSEVGERLARGSVIPMSSKEGPPALRGVGDQDANWPFVVDPLPWSWLKSRT</sequence>
<reference evidence="1" key="2">
    <citation type="submission" date="2025-09" db="UniProtKB">
        <authorList>
            <consortium name="Ensembl"/>
        </authorList>
    </citation>
    <scope>IDENTIFICATION</scope>
</reference>
<evidence type="ECO:0000313" key="2">
    <source>
        <dbReference type="Proteomes" id="UP000694425"/>
    </source>
</evidence>
<name>A0A8C7B7A8_NEOVI</name>
<accession>A0A8C7B7A8</accession>
<keyword evidence="2" id="KW-1185">Reference proteome</keyword>
<reference evidence="1" key="1">
    <citation type="submission" date="2025-08" db="UniProtKB">
        <authorList>
            <consortium name="Ensembl"/>
        </authorList>
    </citation>
    <scope>IDENTIFICATION</scope>
</reference>
<protein>
    <submittedName>
        <fullName evidence="1">Uncharacterized protein</fullName>
    </submittedName>
</protein>
<organism evidence="1 2">
    <name type="scientific">Neovison vison</name>
    <name type="common">American mink</name>
    <name type="synonym">Mustela vison</name>
    <dbReference type="NCBI Taxonomy" id="452646"/>
    <lineage>
        <taxon>Eukaryota</taxon>
        <taxon>Metazoa</taxon>
        <taxon>Chordata</taxon>
        <taxon>Craniata</taxon>
        <taxon>Vertebrata</taxon>
        <taxon>Euteleostomi</taxon>
        <taxon>Mammalia</taxon>
        <taxon>Eutheria</taxon>
        <taxon>Laurasiatheria</taxon>
        <taxon>Carnivora</taxon>
        <taxon>Caniformia</taxon>
        <taxon>Musteloidea</taxon>
        <taxon>Mustelidae</taxon>
        <taxon>Mustelinae</taxon>
        <taxon>Neogale</taxon>
    </lineage>
</organism>
<proteinExistence type="predicted"/>
<dbReference type="GeneTree" id="ENSGT00900000143604"/>
<evidence type="ECO:0000313" key="1">
    <source>
        <dbReference type="Ensembl" id="ENSNVIP00000019709.1"/>
    </source>
</evidence>
<dbReference type="Ensembl" id="ENSNVIT00000022981.1">
    <property type="protein sequence ID" value="ENSNVIP00000019709.1"/>
    <property type="gene ID" value="ENSNVIG00000015478.1"/>
</dbReference>
<dbReference type="AlphaFoldDB" id="A0A8C7B7A8"/>
<dbReference type="Proteomes" id="UP000694425">
    <property type="component" value="Unplaced"/>
</dbReference>